<dbReference type="PANTHER" id="PTHR33121">
    <property type="entry name" value="CYCLIC DI-GMP PHOSPHODIESTERASE PDEF"/>
    <property type="match status" value="1"/>
</dbReference>
<dbReference type="SMART" id="SM00052">
    <property type="entry name" value="EAL"/>
    <property type="match status" value="1"/>
</dbReference>
<dbReference type="RefSeq" id="WP_013209344.1">
    <property type="nucleotide sequence ID" value="NZ_CP022760.1"/>
</dbReference>
<geneLocation type="plasmid" evidence="3 4">
    <name>unnamed</name>
</geneLocation>
<dbReference type="InterPro" id="IPR029787">
    <property type="entry name" value="Nucleotide_cyclase"/>
</dbReference>
<dbReference type="InterPro" id="IPR001633">
    <property type="entry name" value="EAL_dom"/>
</dbReference>
<dbReference type="Pfam" id="PF00563">
    <property type="entry name" value="EAL"/>
    <property type="match status" value="1"/>
</dbReference>
<dbReference type="CDD" id="cd04598">
    <property type="entry name" value="CBS_pair_GGDEF_EAL"/>
    <property type="match status" value="1"/>
</dbReference>
<reference evidence="3 4" key="1">
    <citation type="submission" date="2017-08" db="EMBL/GenBank/DDBJ databases">
        <title>Genome sequences of Ralstonia solanacearum Species Complex (RSSC) isolated from Potato bacterial wilts in Korea.</title>
        <authorList>
            <person name="Cho H."/>
            <person name="Song E.-S."/>
            <person name="Lee Y.K."/>
            <person name="Lee S."/>
            <person name="Lee S.-W."/>
            <person name="Jo A."/>
            <person name="Kim J.-G."/>
            <person name="Hwang I."/>
        </authorList>
    </citation>
    <scope>NUCLEOTIDE SEQUENCE [LARGE SCALE GENOMIC DNA]</scope>
    <source>
        <strain evidence="3 4">T98</strain>
        <plasmid evidence="3 4">unnamed</plasmid>
    </source>
</reference>
<keyword evidence="3" id="KW-0614">Plasmid</keyword>
<name>A0AAD0WHT5_RALSL</name>
<dbReference type="Gene3D" id="3.20.20.450">
    <property type="entry name" value="EAL domain"/>
    <property type="match status" value="1"/>
</dbReference>
<dbReference type="GO" id="GO:0071111">
    <property type="term" value="F:cyclic-guanylate-specific phosphodiesterase activity"/>
    <property type="evidence" value="ECO:0007669"/>
    <property type="project" value="InterPro"/>
</dbReference>
<dbReference type="InterPro" id="IPR000160">
    <property type="entry name" value="GGDEF_dom"/>
</dbReference>
<dbReference type="InterPro" id="IPR043128">
    <property type="entry name" value="Rev_trsase/Diguanyl_cyclase"/>
</dbReference>
<dbReference type="EMBL" id="CP022760">
    <property type="protein sequence ID" value="AXV83450.1"/>
    <property type="molecule type" value="Genomic_DNA"/>
</dbReference>
<dbReference type="AlphaFoldDB" id="A0AAD0WHT5"/>
<protein>
    <submittedName>
        <fullName evidence="3">Phosphodiesterase</fullName>
    </submittedName>
</protein>
<dbReference type="InterPro" id="IPR035919">
    <property type="entry name" value="EAL_sf"/>
</dbReference>
<dbReference type="PANTHER" id="PTHR33121:SF76">
    <property type="entry name" value="SIGNALING PROTEIN"/>
    <property type="match status" value="1"/>
</dbReference>
<dbReference type="SUPFAM" id="SSF141868">
    <property type="entry name" value="EAL domain-like"/>
    <property type="match status" value="1"/>
</dbReference>
<evidence type="ECO:0000313" key="4">
    <source>
        <dbReference type="Proteomes" id="UP000261758"/>
    </source>
</evidence>
<evidence type="ECO:0000259" key="2">
    <source>
        <dbReference type="PROSITE" id="PS50887"/>
    </source>
</evidence>
<feature type="domain" description="GGDEF" evidence="2">
    <location>
        <begin position="436"/>
        <end position="589"/>
    </location>
</feature>
<dbReference type="SMART" id="SM00267">
    <property type="entry name" value="GGDEF"/>
    <property type="match status" value="1"/>
</dbReference>
<dbReference type="SUPFAM" id="SSF55073">
    <property type="entry name" value="Nucleotide cyclase"/>
    <property type="match status" value="1"/>
</dbReference>
<sequence>MTALPSLLALPPGLDPATLRAVFQPIFHLSTSEVLGYEALLRGPAGSAIESPAALFALARDAGNAIALEIAAAQIAIHAFSSLRLPGKLFLNFSAEAMRRLLEARARLLHTIADHDLHPSRIVFELTEQSPIDDLPAFARELSVMRDFGLQCALDDFGTGNANLNLLIELAPDFVKLDKYFVHDIATHPAKLDVARSLQQILKSAATSIIAEGLETEDELSVVRDLGIRFGQGFFLGRPQDQPAGDISARAARVLQSSQIAVFPQAVRIGWRAITASKLLRVAPTLSIRSTNDDMLTLFNRQPDLHAVALLDEHERPLALIARRAFIDRYAMPYHRELYGKKPALVFANRQPVLVEKSASLEDMSALLMSEDQRYLTDGFIITEHGRYLGLGTGEELVRTVTEIRIEAARYANPLTFLPGNIPLNLHIERLLEARAEFIACYVDLNHFKPFNDQYGYWQGDEMLKMAAAVLATACEPTRDFLGHVGGDDFLVLFQSADWRPRIQRAMAAFNDNALAMYTPADRAAAGIHAEDRKGLPAFFRCVTMAVGALQVRPGAARSSDDIGAAAALAKRRAKQNDHGFHFETMPPAGTRTGHSA</sequence>
<organism evidence="3 4">
    <name type="scientific">Ralstonia solanacearum</name>
    <name type="common">Pseudomonas solanacearum</name>
    <dbReference type="NCBI Taxonomy" id="305"/>
    <lineage>
        <taxon>Bacteria</taxon>
        <taxon>Pseudomonadati</taxon>
        <taxon>Pseudomonadota</taxon>
        <taxon>Betaproteobacteria</taxon>
        <taxon>Burkholderiales</taxon>
        <taxon>Burkholderiaceae</taxon>
        <taxon>Ralstonia</taxon>
        <taxon>Ralstonia solanacearum species complex</taxon>
    </lineage>
</organism>
<gene>
    <name evidence="3" type="ORF">CJO77_17755</name>
</gene>
<proteinExistence type="predicted"/>
<evidence type="ECO:0000259" key="1">
    <source>
        <dbReference type="PROSITE" id="PS50883"/>
    </source>
</evidence>
<dbReference type="Gene3D" id="3.30.70.270">
    <property type="match status" value="1"/>
</dbReference>
<dbReference type="InterPro" id="IPR050706">
    <property type="entry name" value="Cyclic-di-GMP_PDE-like"/>
</dbReference>
<dbReference type="CDD" id="cd01948">
    <property type="entry name" value="EAL"/>
    <property type="match status" value="1"/>
</dbReference>
<dbReference type="Proteomes" id="UP000261758">
    <property type="component" value="Plasmid unnamed"/>
</dbReference>
<dbReference type="Pfam" id="PF00990">
    <property type="entry name" value="GGDEF"/>
    <property type="match status" value="1"/>
</dbReference>
<dbReference type="NCBIfam" id="TIGR00254">
    <property type="entry name" value="GGDEF"/>
    <property type="match status" value="1"/>
</dbReference>
<accession>A0AAD0WHT5</accession>
<evidence type="ECO:0000313" key="3">
    <source>
        <dbReference type="EMBL" id="AXV83450.1"/>
    </source>
</evidence>
<dbReference type="PROSITE" id="PS50887">
    <property type="entry name" value="GGDEF"/>
    <property type="match status" value="1"/>
</dbReference>
<feature type="domain" description="EAL" evidence="1">
    <location>
        <begin position="3"/>
        <end position="253"/>
    </location>
</feature>
<dbReference type="PROSITE" id="PS50883">
    <property type="entry name" value="EAL"/>
    <property type="match status" value="1"/>
</dbReference>